<evidence type="ECO:0000313" key="10">
    <source>
        <dbReference type="Proteomes" id="UP000030643"/>
    </source>
</evidence>
<keyword evidence="5 6" id="KW-0963">Cytoplasm</keyword>
<name>A0A069CT15_WEIOS</name>
<dbReference type="GO" id="GO:0005737">
    <property type="term" value="C:cytoplasm"/>
    <property type="evidence" value="ECO:0007669"/>
    <property type="project" value="UniProtKB-SubCell"/>
</dbReference>
<comment type="function">
    <text evidence="1 6">Modulates RecA activity.</text>
</comment>
<dbReference type="Pfam" id="PF21981">
    <property type="entry name" value="RecX_HTH3"/>
    <property type="match status" value="1"/>
</dbReference>
<dbReference type="InterPro" id="IPR003783">
    <property type="entry name" value="Regulatory_RecX"/>
</dbReference>
<dbReference type="HAMAP" id="MF_01114">
    <property type="entry name" value="RecX"/>
    <property type="match status" value="1"/>
</dbReference>
<feature type="domain" description="RecX third three-helical" evidence="8">
    <location>
        <begin position="215"/>
        <end position="262"/>
    </location>
</feature>
<gene>
    <name evidence="6 9" type="primary">recX</name>
    <name evidence="9" type="ORF">WOSG25_031440</name>
</gene>
<dbReference type="PANTHER" id="PTHR33602:SF1">
    <property type="entry name" value="REGULATORY PROTEIN RECX FAMILY PROTEIN"/>
    <property type="match status" value="1"/>
</dbReference>
<evidence type="ECO:0000256" key="1">
    <source>
        <dbReference type="ARBA" id="ARBA00003529"/>
    </source>
</evidence>
<organism evidence="9 10">
    <name type="scientific">Weissella oryzae (strain DSM 25784 / JCM 18191 / LMG 30913 / SG25)</name>
    <dbReference type="NCBI Taxonomy" id="1329250"/>
    <lineage>
        <taxon>Bacteria</taxon>
        <taxon>Bacillati</taxon>
        <taxon>Bacillota</taxon>
        <taxon>Bacilli</taxon>
        <taxon>Lactobacillales</taxon>
        <taxon>Lactobacillaceae</taxon>
        <taxon>Weissella</taxon>
    </lineage>
</organism>
<dbReference type="InterPro" id="IPR036388">
    <property type="entry name" value="WH-like_DNA-bd_sf"/>
</dbReference>
<evidence type="ECO:0000256" key="2">
    <source>
        <dbReference type="ARBA" id="ARBA00004496"/>
    </source>
</evidence>
<evidence type="ECO:0000313" key="9">
    <source>
        <dbReference type="EMBL" id="GAK30547.1"/>
    </source>
</evidence>
<comment type="subcellular location">
    <subcellularLocation>
        <location evidence="2 6">Cytoplasm</location>
    </subcellularLocation>
</comment>
<dbReference type="Pfam" id="PF02631">
    <property type="entry name" value="RecX_HTH2"/>
    <property type="match status" value="1"/>
</dbReference>
<protein>
    <recommendedName>
        <fullName evidence="4 6">Regulatory protein RecX</fullName>
    </recommendedName>
</protein>
<dbReference type="AlphaFoldDB" id="A0A069CT15"/>
<dbReference type="Proteomes" id="UP000030643">
    <property type="component" value="Unassembled WGS sequence"/>
</dbReference>
<proteinExistence type="inferred from homology"/>
<dbReference type="InterPro" id="IPR053924">
    <property type="entry name" value="RecX_HTH_2nd"/>
</dbReference>
<dbReference type="OrthoDB" id="5421057at2"/>
<accession>A0A069CT15</accession>
<evidence type="ECO:0000256" key="3">
    <source>
        <dbReference type="ARBA" id="ARBA00009695"/>
    </source>
</evidence>
<evidence type="ECO:0000259" key="8">
    <source>
        <dbReference type="Pfam" id="PF21981"/>
    </source>
</evidence>
<dbReference type="EMBL" id="DF820486">
    <property type="protein sequence ID" value="GAK30547.1"/>
    <property type="molecule type" value="Genomic_DNA"/>
</dbReference>
<evidence type="ECO:0000259" key="7">
    <source>
        <dbReference type="Pfam" id="PF02631"/>
    </source>
</evidence>
<evidence type="ECO:0000256" key="5">
    <source>
        <dbReference type="ARBA" id="ARBA00022490"/>
    </source>
</evidence>
<dbReference type="STRING" id="1329250.WOSG25_031440"/>
<dbReference type="Gene3D" id="1.10.10.10">
    <property type="entry name" value="Winged helix-like DNA-binding domain superfamily/Winged helix DNA-binding domain"/>
    <property type="match status" value="4"/>
</dbReference>
<dbReference type="RefSeq" id="WP_027698646.1">
    <property type="nucleotide sequence ID" value="NZ_DF820486.1"/>
</dbReference>
<dbReference type="GO" id="GO:0006282">
    <property type="term" value="P:regulation of DNA repair"/>
    <property type="evidence" value="ECO:0007669"/>
    <property type="project" value="UniProtKB-UniRule"/>
</dbReference>
<keyword evidence="10" id="KW-1185">Reference proteome</keyword>
<comment type="similarity">
    <text evidence="3 6">Belongs to the RecX family.</text>
</comment>
<dbReference type="InterPro" id="IPR053925">
    <property type="entry name" value="RecX_HTH_3rd"/>
</dbReference>
<dbReference type="PANTHER" id="PTHR33602">
    <property type="entry name" value="REGULATORY PROTEIN RECX FAMILY PROTEIN"/>
    <property type="match status" value="1"/>
</dbReference>
<feature type="domain" description="RecX second three-helical" evidence="7">
    <location>
        <begin position="107"/>
        <end position="148"/>
    </location>
</feature>
<sequence>MKKVTRVSQQRRPGRYNIYLDDEFALAVDEKILIQFDLFKGTEVDDEMLEEIQMAEFEQKAYIKGLTLATGRLIAKKQLVLKLKKAEFPNDIIYRVINRLEEAGILNDQAFAEAYVAVSSSNGKLGPRGIMRKLRSFGVDSDVIAEAMESYVDEDQDEHIVQQVNQLFAKYQGQSQFMARQKVSQKLIQNGFDSDRFEPIIQDYLAELDSDDKADIEWANLDREAQKAADRYAQYTGWDFTRRFKRALFRRGFRADLINKWLEENK</sequence>
<evidence type="ECO:0000256" key="6">
    <source>
        <dbReference type="HAMAP-Rule" id="MF_01114"/>
    </source>
</evidence>
<reference evidence="10" key="1">
    <citation type="journal article" date="2014" name="Genome Announc.">
        <title>Draft genome sequence of Weissella oryzae SG25T, isolated from fermented rice grains.</title>
        <authorList>
            <person name="Tanizawa Y."/>
            <person name="Fujisawa T."/>
            <person name="Mochizuki T."/>
            <person name="Kaminuma E."/>
            <person name="Suzuki Y."/>
            <person name="Nakamura Y."/>
            <person name="Tohno M."/>
        </authorList>
    </citation>
    <scope>NUCLEOTIDE SEQUENCE [LARGE SCALE GENOMIC DNA]</scope>
    <source>
        <strain evidence="10">DSM 25784 / JCM 18191 / LMG 30913 / SG25</strain>
    </source>
</reference>
<dbReference type="eggNOG" id="COG2137">
    <property type="taxonomic scope" value="Bacteria"/>
</dbReference>
<evidence type="ECO:0000256" key="4">
    <source>
        <dbReference type="ARBA" id="ARBA00018111"/>
    </source>
</evidence>